<organism evidence="1">
    <name type="scientific">Arundo donax</name>
    <name type="common">Giant reed</name>
    <name type="synonym">Donax arundinaceus</name>
    <dbReference type="NCBI Taxonomy" id="35708"/>
    <lineage>
        <taxon>Eukaryota</taxon>
        <taxon>Viridiplantae</taxon>
        <taxon>Streptophyta</taxon>
        <taxon>Embryophyta</taxon>
        <taxon>Tracheophyta</taxon>
        <taxon>Spermatophyta</taxon>
        <taxon>Magnoliopsida</taxon>
        <taxon>Liliopsida</taxon>
        <taxon>Poales</taxon>
        <taxon>Poaceae</taxon>
        <taxon>PACMAD clade</taxon>
        <taxon>Arundinoideae</taxon>
        <taxon>Arundineae</taxon>
        <taxon>Arundo</taxon>
    </lineage>
</organism>
<accession>A0A0A9CI05</accession>
<name>A0A0A9CI05_ARUDO</name>
<dbReference type="AlphaFoldDB" id="A0A0A9CI05"/>
<sequence>MAAYCVAWHRETHRHCRILHQRLVSAVQDTRETVIHLDQVLE</sequence>
<reference evidence="1" key="1">
    <citation type="submission" date="2014-09" db="EMBL/GenBank/DDBJ databases">
        <authorList>
            <person name="Magalhaes I.L.F."/>
            <person name="Oliveira U."/>
            <person name="Santos F.R."/>
            <person name="Vidigal T.H.D.A."/>
            <person name="Brescovit A.D."/>
            <person name="Santos A.J."/>
        </authorList>
    </citation>
    <scope>NUCLEOTIDE SEQUENCE</scope>
    <source>
        <tissue evidence="1">Shoot tissue taken approximately 20 cm above the soil surface</tissue>
    </source>
</reference>
<protein>
    <submittedName>
        <fullName evidence="1">Uncharacterized protein</fullName>
    </submittedName>
</protein>
<reference evidence="1" key="2">
    <citation type="journal article" date="2015" name="Data Brief">
        <title>Shoot transcriptome of the giant reed, Arundo donax.</title>
        <authorList>
            <person name="Barrero R.A."/>
            <person name="Guerrero F.D."/>
            <person name="Moolhuijzen P."/>
            <person name="Goolsby J.A."/>
            <person name="Tidwell J."/>
            <person name="Bellgard S.E."/>
            <person name="Bellgard M.I."/>
        </authorList>
    </citation>
    <scope>NUCLEOTIDE SEQUENCE</scope>
    <source>
        <tissue evidence="1">Shoot tissue taken approximately 20 cm above the soil surface</tissue>
    </source>
</reference>
<evidence type="ECO:0000313" key="1">
    <source>
        <dbReference type="EMBL" id="JAD74083.1"/>
    </source>
</evidence>
<dbReference type="EMBL" id="GBRH01223812">
    <property type="protein sequence ID" value="JAD74083.1"/>
    <property type="molecule type" value="Transcribed_RNA"/>
</dbReference>
<proteinExistence type="predicted"/>